<evidence type="ECO:0000313" key="2">
    <source>
        <dbReference type="Proteomes" id="UP000237105"/>
    </source>
</evidence>
<keyword evidence="2" id="KW-1185">Reference proteome</keyword>
<reference evidence="2" key="1">
    <citation type="submission" date="2016-06" db="EMBL/GenBank/DDBJ databases">
        <title>Parallel loss of symbiosis genes in relatives of nitrogen-fixing non-legume Parasponia.</title>
        <authorList>
            <person name="Van Velzen R."/>
            <person name="Holmer R."/>
            <person name="Bu F."/>
            <person name="Rutten L."/>
            <person name="Van Zeijl A."/>
            <person name="Liu W."/>
            <person name="Santuari L."/>
            <person name="Cao Q."/>
            <person name="Sharma T."/>
            <person name="Shen D."/>
            <person name="Roswanjaya Y."/>
            <person name="Wardhani T."/>
            <person name="Kalhor M.S."/>
            <person name="Jansen J."/>
            <person name="Van den Hoogen J."/>
            <person name="Gungor B."/>
            <person name="Hartog M."/>
            <person name="Hontelez J."/>
            <person name="Verver J."/>
            <person name="Yang W.-C."/>
            <person name="Schijlen E."/>
            <person name="Repin R."/>
            <person name="Schilthuizen M."/>
            <person name="Schranz E."/>
            <person name="Heidstra R."/>
            <person name="Miyata K."/>
            <person name="Fedorova E."/>
            <person name="Kohlen W."/>
            <person name="Bisseling T."/>
            <person name="Smit S."/>
            <person name="Geurts R."/>
        </authorList>
    </citation>
    <scope>NUCLEOTIDE SEQUENCE [LARGE SCALE GENOMIC DNA]</scope>
    <source>
        <strain evidence="2">cv. WU1-14</strain>
    </source>
</reference>
<evidence type="ECO:0000313" key="1">
    <source>
        <dbReference type="EMBL" id="PON64528.1"/>
    </source>
</evidence>
<feature type="non-terminal residue" evidence="1">
    <location>
        <position position="1"/>
    </location>
</feature>
<gene>
    <name evidence="1" type="ORF">PanWU01x14_124050</name>
</gene>
<name>A0A2P5CTZ4_PARAD</name>
<comment type="caution">
    <text evidence="1">The sequence shown here is derived from an EMBL/GenBank/DDBJ whole genome shotgun (WGS) entry which is preliminary data.</text>
</comment>
<proteinExistence type="predicted"/>
<organism evidence="1 2">
    <name type="scientific">Parasponia andersonii</name>
    <name type="common">Sponia andersonii</name>
    <dbReference type="NCBI Taxonomy" id="3476"/>
    <lineage>
        <taxon>Eukaryota</taxon>
        <taxon>Viridiplantae</taxon>
        <taxon>Streptophyta</taxon>
        <taxon>Embryophyta</taxon>
        <taxon>Tracheophyta</taxon>
        <taxon>Spermatophyta</taxon>
        <taxon>Magnoliopsida</taxon>
        <taxon>eudicotyledons</taxon>
        <taxon>Gunneridae</taxon>
        <taxon>Pentapetalae</taxon>
        <taxon>rosids</taxon>
        <taxon>fabids</taxon>
        <taxon>Rosales</taxon>
        <taxon>Cannabaceae</taxon>
        <taxon>Parasponia</taxon>
    </lineage>
</organism>
<dbReference type="EMBL" id="JXTB01000095">
    <property type="protein sequence ID" value="PON64528.1"/>
    <property type="molecule type" value="Genomic_DNA"/>
</dbReference>
<dbReference type="AlphaFoldDB" id="A0A2P5CTZ4"/>
<sequence>AMVSVVHTFQLNNLVIPESGFLVYEKILNKRNRDYAKELRTFQEPQCLQNPS</sequence>
<dbReference type="Proteomes" id="UP000237105">
    <property type="component" value="Unassembled WGS sequence"/>
</dbReference>
<protein>
    <submittedName>
        <fullName evidence="1">Uncharacterized protein</fullName>
    </submittedName>
</protein>
<accession>A0A2P5CTZ4</accession>